<reference evidence="1 2" key="1">
    <citation type="submission" date="2017-03" db="EMBL/GenBank/DDBJ databases">
        <title>Whole genome sequences of fourteen strains of Bradyrhizobium canariense and one strain of Bradyrhizobium japonicum isolated from Lupinus (Papilionoideae: Genisteae) species in Algeria.</title>
        <authorList>
            <person name="Crovadore J."/>
            <person name="Chekireb D."/>
            <person name="Brachmann A."/>
            <person name="Chablais R."/>
            <person name="Cochard B."/>
            <person name="Lefort F."/>
        </authorList>
    </citation>
    <scope>NUCLEOTIDE SEQUENCE [LARGE SCALE GENOMIC DNA]</scope>
    <source>
        <strain evidence="1 2">UBMA195</strain>
    </source>
</reference>
<protein>
    <submittedName>
        <fullName evidence="1">Uncharacterized protein</fullName>
    </submittedName>
</protein>
<dbReference type="RefSeq" id="WP_085358335.1">
    <property type="nucleotide sequence ID" value="NZ_NAFD01000163.1"/>
</dbReference>
<dbReference type="AlphaFoldDB" id="A0A1X3G107"/>
<dbReference type="OrthoDB" id="7906710at2"/>
<gene>
    <name evidence="1" type="ORF">BSZ18_07300</name>
</gene>
<evidence type="ECO:0000313" key="1">
    <source>
        <dbReference type="EMBL" id="OSJ15664.1"/>
    </source>
</evidence>
<organism evidence="1 2">
    <name type="scientific">Bradyrhizobium canariense</name>
    <dbReference type="NCBI Taxonomy" id="255045"/>
    <lineage>
        <taxon>Bacteria</taxon>
        <taxon>Pseudomonadati</taxon>
        <taxon>Pseudomonadota</taxon>
        <taxon>Alphaproteobacteria</taxon>
        <taxon>Hyphomicrobiales</taxon>
        <taxon>Nitrobacteraceae</taxon>
        <taxon>Bradyrhizobium</taxon>
    </lineage>
</organism>
<name>A0A1X3G107_9BRAD</name>
<sequence>MVRTDWRIELLRSHRRLFEVGLGEPEKSLSYPLCASGWCDVLHRLCARVETALSKSETFAFVRIIQQFGVLRVDYDAMVSDATSFRIVEAVNLAIARSACTCEVCGARGRLYSQGGGRATRCADHAAGYPLPIEIGSENVRQYRRTRRKLDMFYASYDREADTLTEISPPLADMDE</sequence>
<accession>A0A1X3G107</accession>
<comment type="caution">
    <text evidence="1">The sequence shown here is derived from an EMBL/GenBank/DDBJ whole genome shotgun (WGS) entry which is preliminary data.</text>
</comment>
<evidence type="ECO:0000313" key="2">
    <source>
        <dbReference type="Proteomes" id="UP000193553"/>
    </source>
</evidence>
<dbReference type="EMBL" id="NAFI01000153">
    <property type="protein sequence ID" value="OSJ15664.1"/>
    <property type="molecule type" value="Genomic_DNA"/>
</dbReference>
<proteinExistence type="predicted"/>
<dbReference type="Proteomes" id="UP000193553">
    <property type="component" value="Unassembled WGS sequence"/>
</dbReference>